<gene>
    <name evidence="1" type="ORF">SAMN05421760_10358</name>
</gene>
<sequence length="129" mass="14528">MLFILPDTAGDLIVVQASEKLTAEDYQNVLVPLINEKIGPYGPLRVVIYLDQSFSGMEAGAVWEDAKLGLEHTEDFLRLAVVGGPDWIEWATKLGNYLIKGETRHFEERQFLQALHWVDDVEAGVQTEQ</sequence>
<name>A0A1N7KY82_9GAMM</name>
<dbReference type="Proteomes" id="UP000185999">
    <property type="component" value="Unassembled WGS sequence"/>
</dbReference>
<evidence type="ECO:0000313" key="2">
    <source>
        <dbReference type="Proteomes" id="UP000185999"/>
    </source>
</evidence>
<dbReference type="InterPro" id="IPR038396">
    <property type="entry name" value="SpoIIAA-like_sf"/>
</dbReference>
<accession>A0A1N7KY82</accession>
<dbReference type="Gene3D" id="3.40.50.10600">
    <property type="entry name" value="SpoIIaa-like domains"/>
    <property type="match status" value="1"/>
</dbReference>
<dbReference type="EMBL" id="FTOE01000003">
    <property type="protein sequence ID" value="SIS66380.1"/>
    <property type="molecule type" value="Genomic_DNA"/>
</dbReference>
<dbReference type="Pfam" id="PF11964">
    <property type="entry name" value="SpoIIAA-like"/>
    <property type="match status" value="1"/>
</dbReference>
<protein>
    <submittedName>
        <fullName evidence="1">SpoIIAA-like</fullName>
    </submittedName>
</protein>
<dbReference type="InterPro" id="IPR036513">
    <property type="entry name" value="STAS_dom_sf"/>
</dbReference>
<dbReference type="OrthoDB" id="555504at2"/>
<dbReference type="RefSeq" id="WP_054341729.1">
    <property type="nucleotide sequence ID" value="NZ_FTOE01000003.1"/>
</dbReference>
<keyword evidence="2" id="KW-1185">Reference proteome</keyword>
<dbReference type="STRING" id="619304.SAMN05421760_10358"/>
<dbReference type="AlphaFoldDB" id="A0A1N7KY82"/>
<organism evidence="1 2">
    <name type="scientific">Neptunomonas antarctica</name>
    <dbReference type="NCBI Taxonomy" id="619304"/>
    <lineage>
        <taxon>Bacteria</taxon>
        <taxon>Pseudomonadati</taxon>
        <taxon>Pseudomonadota</taxon>
        <taxon>Gammaproteobacteria</taxon>
        <taxon>Oceanospirillales</taxon>
        <taxon>Oceanospirillaceae</taxon>
        <taxon>Neptunomonas</taxon>
    </lineage>
</organism>
<reference evidence="2" key="1">
    <citation type="submission" date="2017-01" db="EMBL/GenBank/DDBJ databases">
        <authorList>
            <person name="Varghese N."/>
            <person name="Submissions S."/>
        </authorList>
    </citation>
    <scope>NUCLEOTIDE SEQUENCE [LARGE SCALE GENOMIC DNA]</scope>
    <source>
        <strain evidence="2">DSM 22306</strain>
    </source>
</reference>
<dbReference type="SUPFAM" id="SSF52091">
    <property type="entry name" value="SpoIIaa-like"/>
    <property type="match status" value="1"/>
</dbReference>
<dbReference type="InterPro" id="IPR021866">
    <property type="entry name" value="SpoIIAA-like"/>
</dbReference>
<proteinExistence type="predicted"/>
<evidence type="ECO:0000313" key="1">
    <source>
        <dbReference type="EMBL" id="SIS66380.1"/>
    </source>
</evidence>